<dbReference type="FunFam" id="3.30.70.250:FF:000001">
    <property type="entry name" value="Malonyl CoA-acyl carrier protein transacylase"/>
    <property type="match status" value="1"/>
</dbReference>
<dbReference type="SUPFAM" id="SSF55048">
    <property type="entry name" value="Probable ACP-binding domain of malonyl-CoA ACP transacylase"/>
    <property type="match status" value="1"/>
</dbReference>
<dbReference type="SMART" id="SM00827">
    <property type="entry name" value="PKS_AT"/>
    <property type="match status" value="1"/>
</dbReference>
<dbReference type="AlphaFoldDB" id="A0A451DIA5"/>
<proteinExistence type="inferred from homology"/>
<dbReference type="InterPro" id="IPR014043">
    <property type="entry name" value="Acyl_transferase_dom"/>
</dbReference>
<dbReference type="InterPro" id="IPR016036">
    <property type="entry name" value="Malonyl_transacylase_ACP-bd"/>
</dbReference>
<accession>A0A451DIA5</accession>
<dbReference type="UniPathway" id="UPA00094"/>
<name>A0A451DIA5_9GAMM</name>
<comment type="similarity">
    <text evidence="7">Belongs to the fabD family.</text>
</comment>
<evidence type="ECO:0000259" key="9">
    <source>
        <dbReference type="SMART" id="SM00827"/>
    </source>
</evidence>
<reference evidence="10 11" key="1">
    <citation type="submission" date="2019-02" db="EMBL/GenBank/DDBJ databases">
        <authorList>
            <person name="Manzano-Marin A."/>
            <person name="Manzano-Marin A."/>
        </authorList>
    </citation>
    <scope>NUCLEOTIDE SEQUENCE [LARGE SCALE GENOMIC DNA]</scope>
    <source>
        <strain evidence="10 11">ErCipseudotsugae</strain>
    </source>
</reference>
<gene>
    <name evidence="10" type="primary">fabD</name>
    <name evidence="10" type="ORF">ERCIPSPA2889_503</name>
</gene>
<evidence type="ECO:0000313" key="11">
    <source>
        <dbReference type="Proteomes" id="UP000294343"/>
    </source>
</evidence>
<evidence type="ECO:0000256" key="3">
    <source>
        <dbReference type="ARBA" id="ARBA00018953"/>
    </source>
</evidence>
<dbReference type="PANTHER" id="PTHR42681:SF1">
    <property type="entry name" value="MALONYL-COA-ACYL CARRIER PROTEIN TRANSACYLASE, MITOCHONDRIAL"/>
    <property type="match status" value="1"/>
</dbReference>
<evidence type="ECO:0000256" key="2">
    <source>
        <dbReference type="ARBA" id="ARBA00013258"/>
    </source>
</evidence>
<dbReference type="InterPro" id="IPR024925">
    <property type="entry name" value="Malonyl_CoA-ACP_transAc"/>
</dbReference>
<protein>
    <recommendedName>
        <fullName evidence="3 7">Malonyl CoA-acyl carrier protein transacylase</fullName>
        <ecNumber evidence="2 7">2.3.1.39</ecNumber>
    </recommendedName>
</protein>
<dbReference type="Pfam" id="PF00698">
    <property type="entry name" value="Acyl_transf_1"/>
    <property type="match status" value="1"/>
</dbReference>
<evidence type="ECO:0000256" key="8">
    <source>
        <dbReference type="PIRSR" id="PIRSR000446-1"/>
    </source>
</evidence>
<dbReference type="Proteomes" id="UP000294343">
    <property type="component" value="Chromosome"/>
</dbReference>
<evidence type="ECO:0000256" key="6">
    <source>
        <dbReference type="ARBA" id="ARBA00048462"/>
    </source>
</evidence>
<evidence type="ECO:0000256" key="5">
    <source>
        <dbReference type="ARBA" id="ARBA00023315"/>
    </source>
</evidence>
<dbReference type="Gene3D" id="3.30.70.250">
    <property type="entry name" value="Malonyl-CoA ACP transacylase, ACP-binding"/>
    <property type="match status" value="1"/>
</dbReference>
<dbReference type="InterPro" id="IPR016035">
    <property type="entry name" value="Acyl_Trfase/lysoPLipase"/>
</dbReference>
<dbReference type="EMBL" id="LR217730">
    <property type="protein sequence ID" value="VFP86397.1"/>
    <property type="molecule type" value="Genomic_DNA"/>
</dbReference>
<sequence>MMKFAMLFPGQGAQKKGMLTDLFTAYNRVEQTFTEASDVLGYDLWQLVQKGPSEELNKTRRTQAAILTASVAIFRIWKDKSKNMPTILAGHSLGEYSALVCSEVLSFTEAIKLVDLRGKFMQEAVPENAGAMQVIIGLETEIIARACRESAHSQTVSIVNYNSPNQVVIAGHKAAVERAGIVCKLAGAKIILTLPISVPSHCSLMRSAAEKLAVVLEQIHFHTPIYRVINNVDVMIHTSPNAIKTALIRQLYNPVRWMENIEFIAQQGLTLLLEIGPGKTLSGLTKRIIPTLTSISINDPDSLIVALQKSQGK</sequence>
<dbReference type="GO" id="GO:0005829">
    <property type="term" value="C:cytosol"/>
    <property type="evidence" value="ECO:0007669"/>
    <property type="project" value="TreeGrafter"/>
</dbReference>
<comment type="catalytic activity">
    <reaction evidence="6 7">
        <text>holo-[ACP] + malonyl-CoA = malonyl-[ACP] + CoA</text>
        <dbReference type="Rhea" id="RHEA:41792"/>
        <dbReference type="Rhea" id="RHEA-COMP:9623"/>
        <dbReference type="Rhea" id="RHEA-COMP:9685"/>
        <dbReference type="ChEBI" id="CHEBI:57287"/>
        <dbReference type="ChEBI" id="CHEBI:57384"/>
        <dbReference type="ChEBI" id="CHEBI:64479"/>
        <dbReference type="ChEBI" id="CHEBI:78449"/>
        <dbReference type="EC" id="2.3.1.39"/>
    </reaction>
</comment>
<dbReference type="SUPFAM" id="SSF52151">
    <property type="entry name" value="FabD/lysophospholipase-like"/>
    <property type="match status" value="1"/>
</dbReference>
<dbReference type="PANTHER" id="PTHR42681">
    <property type="entry name" value="MALONYL-COA-ACYL CARRIER PROTEIN TRANSACYLASE, MITOCHONDRIAL"/>
    <property type="match status" value="1"/>
</dbReference>
<dbReference type="GO" id="GO:0006633">
    <property type="term" value="P:fatty acid biosynthetic process"/>
    <property type="evidence" value="ECO:0007669"/>
    <property type="project" value="UniProtKB-UniPathway"/>
</dbReference>
<feature type="domain" description="Malonyl-CoA:ACP transacylase (MAT)" evidence="9">
    <location>
        <begin position="7"/>
        <end position="311"/>
    </location>
</feature>
<dbReference type="GO" id="GO:0004314">
    <property type="term" value="F:[acyl-carrier-protein] S-malonyltransferase activity"/>
    <property type="evidence" value="ECO:0007669"/>
    <property type="project" value="UniProtKB-EC"/>
</dbReference>
<evidence type="ECO:0000256" key="1">
    <source>
        <dbReference type="ARBA" id="ARBA00005194"/>
    </source>
</evidence>
<keyword evidence="5 7" id="KW-0012">Acyltransferase</keyword>
<dbReference type="PIRSF" id="PIRSF000446">
    <property type="entry name" value="Mct"/>
    <property type="match status" value="1"/>
</dbReference>
<evidence type="ECO:0000313" key="10">
    <source>
        <dbReference type="EMBL" id="VFP86397.1"/>
    </source>
</evidence>
<dbReference type="InterPro" id="IPR050858">
    <property type="entry name" value="Mal-CoA-ACP_Trans/PKS_FabD"/>
</dbReference>
<keyword evidence="4 7" id="KW-0808">Transferase</keyword>
<dbReference type="InterPro" id="IPR001227">
    <property type="entry name" value="Ac_transferase_dom_sf"/>
</dbReference>
<organism evidence="10 11">
    <name type="scientific">Candidatus Erwinia haradaeae</name>
    <dbReference type="NCBI Taxonomy" id="1922217"/>
    <lineage>
        <taxon>Bacteria</taxon>
        <taxon>Pseudomonadati</taxon>
        <taxon>Pseudomonadota</taxon>
        <taxon>Gammaproteobacteria</taxon>
        <taxon>Enterobacterales</taxon>
        <taxon>Erwiniaceae</taxon>
        <taxon>Erwinia</taxon>
    </lineage>
</organism>
<dbReference type="Gene3D" id="3.40.366.10">
    <property type="entry name" value="Malonyl-Coenzyme A Acyl Carrier Protein, domain 2"/>
    <property type="match status" value="1"/>
</dbReference>
<dbReference type="InterPro" id="IPR004410">
    <property type="entry name" value="Malonyl_CoA-ACP_transAc_FabD"/>
</dbReference>
<evidence type="ECO:0000256" key="4">
    <source>
        <dbReference type="ARBA" id="ARBA00022679"/>
    </source>
</evidence>
<dbReference type="EC" id="2.3.1.39" evidence="2 7"/>
<feature type="active site" evidence="8">
    <location>
        <position position="201"/>
    </location>
</feature>
<feature type="active site" evidence="8">
    <location>
        <position position="92"/>
    </location>
</feature>
<comment type="pathway">
    <text evidence="1">Lipid metabolism; fatty acid biosynthesis.</text>
</comment>
<evidence type="ECO:0000256" key="7">
    <source>
        <dbReference type="PIRNR" id="PIRNR000446"/>
    </source>
</evidence>
<dbReference type="NCBIfam" id="TIGR00128">
    <property type="entry name" value="fabD"/>
    <property type="match status" value="1"/>
</dbReference>